<dbReference type="AlphaFoldDB" id="A0A2M8ELI3"/>
<evidence type="ECO:0000313" key="2">
    <source>
        <dbReference type="Proteomes" id="UP000229756"/>
    </source>
</evidence>
<dbReference type="Proteomes" id="UP000229756">
    <property type="component" value="Unassembled WGS sequence"/>
</dbReference>
<protein>
    <submittedName>
        <fullName evidence="1">Uncharacterized protein</fullName>
    </submittedName>
</protein>
<sequence>MLKTGNEVLSNDNVQNIPEVLVESEVLRSRTLVTELLELDRELRTNKQFQERGVSPTDDDSTYLWLESKMFGINVAKKQLCASVAIVKSMGWEKIQEPDALKYGMPRLVSQRFLKAKELFQGFMDVSYNIVPMSDFEDIVLSSIQEFRDDEDIEGIFSTARLAFVSILGIDSLPYPMSADQCGSLLLNILRSLSTGNRKIGFAQIICPEIYPDALLEENQSQYVAKRSGNQARIAIESATKIISVLRFWGIQSKWLVILADNDESEYIYPVLQRPQLLNDLEELRTKERFLLQLADIISSYQMAGITKNISQKLMSDISLGEPIGFSEDEACDVATLEVSRVSEVFKTYYNGVFGPVSDDDIRAVAYLKVLTYYKQAQVLKDAGFRVLLNTEMPADARERMYNLAREPRGPRYLSVINPNAKK</sequence>
<proteinExistence type="predicted"/>
<evidence type="ECO:0000313" key="1">
    <source>
        <dbReference type="EMBL" id="PJC23603.1"/>
    </source>
</evidence>
<name>A0A2M8ELI3_UNCKA</name>
<comment type="caution">
    <text evidence="1">The sequence shown here is derived from an EMBL/GenBank/DDBJ whole genome shotgun (WGS) entry which is preliminary data.</text>
</comment>
<reference evidence="2" key="1">
    <citation type="submission" date="2017-09" db="EMBL/GenBank/DDBJ databases">
        <title>Depth-based differentiation of microbial function through sediment-hosted aquifers and enrichment of novel symbionts in the deep terrestrial subsurface.</title>
        <authorList>
            <person name="Probst A.J."/>
            <person name="Ladd B."/>
            <person name="Jarett J.K."/>
            <person name="Geller-Mcgrath D.E."/>
            <person name="Sieber C.M.K."/>
            <person name="Emerson J.B."/>
            <person name="Anantharaman K."/>
            <person name="Thomas B.C."/>
            <person name="Malmstrom R."/>
            <person name="Stieglmeier M."/>
            <person name="Klingl A."/>
            <person name="Woyke T."/>
            <person name="Ryan C.M."/>
            <person name="Banfield J.F."/>
        </authorList>
    </citation>
    <scope>NUCLEOTIDE SEQUENCE [LARGE SCALE GENOMIC DNA]</scope>
</reference>
<accession>A0A2M8ELI3</accession>
<organism evidence="1 2">
    <name type="scientific">candidate division WWE3 bacterium CG_4_9_14_0_2_um_filter_35_11</name>
    <dbReference type="NCBI Taxonomy" id="1975077"/>
    <lineage>
        <taxon>Bacteria</taxon>
        <taxon>Katanobacteria</taxon>
    </lineage>
</organism>
<gene>
    <name evidence="1" type="ORF">CO058_02490</name>
</gene>
<dbReference type="EMBL" id="PFSJ01000019">
    <property type="protein sequence ID" value="PJC23603.1"/>
    <property type="molecule type" value="Genomic_DNA"/>
</dbReference>